<comment type="caution">
    <text evidence="1">The sequence shown here is derived from an EMBL/GenBank/DDBJ whole genome shotgun (WGS) entry which is preliminary data.</text>
</comment>
<evidence type="ECO:0000313" key="3">
    <source>
        <dbReference type="Proteomes" id="UP000712600"/>
    </source>
</evidence>
<dbReference type="EMBL" id="QGKX02001290">
    <property type="protein sequence ID" value="KAF3538206.1"/>
    <property type="molecule type" value="Genomic_DNA"/>
</dbReference>
<dbReference type="Proteomes" id="UP000712600">
    <property type="component" value="Unassembled WGS sequence"/>
</dbReference>
<dbReference type="AlphaFoldDB" id="A0A8S9Q8U6"/>
<organism evidence="1 3">
    <name type="scientific">Brassica cretica</name>
    <name type="common">Mustard</name>
    <dbReference type="NCBI Taxonomy" id="69181"/>
    <lineage>
        <taxon>Eukaryota</taxon>
        <taxon>Viridiplantae</taxon>
        <taxon>Streptophyta</taxon>
        <taxon>Embryophyta</taxon>
        <taxon>Tracheophyta</taxon>
        <taxon>Spermatophyta</taxon>
        <taxon>Magnoliopsida</taxon>
        <taxon>eudicotyledons</taxon>
        <taxon>Gunneridae</taxon>
        <taxon>Pentapetalae</taxon>
        <taxon>rosids</taxon>
        <taxon>malvids</taxon>
        <taxon>Brassicales</taxon>
        <taxon>Brassicaceae</taxon>
        <taxon>Brassiceae</taxon>
        <taxon>Brassica</taxon>
    </lineage>
</organism>
<gene>
    <name evidence="1" type="ORF">F2Q69_00023227</name>
    <name evidence="2" type="ORF">F2Q69_00023228</name>
</gene>
<proteinExistence type="predicted"/>
<evidence type="ECO:0000313" key="1">
    <source>
        <dbReference type="EMBL" id="KAF3538206.1"/>
    </source>
</evidence>
<dbReference type="EMBL" id="QGKX02001290">
    <property type="protein sequence ID" value="KAF3538207.1"/>
    <property type="molecule type" value="Genomic_DNA"/>
</dbReference>
<accession>A0A8S9Q8U6</accession>
<name>A0A8S9Q8U6_BRACR</name>
<reference evidence="1" key="1">
    <citation type="submission" date="2019-12" db="EMBL/GenBank/DDBJ databases">
        <title>Genome sequencing and annotation of Brassica cretica.</title>
        <authorList>
            <person name="Studholme D.J."/>
            <person name="Sarris P."/>
        </authorList>
    </citation>
    <scope>NUCLEOTIDE SEQUENCE</scope>
    <source>
        <strain evidence="1">PFS-109/04</strain>
        <tissue evidence="1">Leaf</tissue>
    </source>
</reference>
<sequence>MLRYGNRVLRLTSGFILFTKLGLELVGSRAFRREGEVESIGRFVWIGMESWASRATDRAARYVQVVALLSSGWRINGWLEGTESSTSEKSHRPLRLLRSSTSPFIANLQNRSLRSVPLSFSTP</sequence>
<evidence type="ECO:0000313" key="2">
    <source>
        <dbReference type="EMBL" id="KAF3538207.1"/>
    </source>
</evidence>
<protein>
    <submittedName>
        <fullName evidence="1">Uncharacterized protein</fullName>
    </submittedName>
</protein>